<evidence type="ECO:0000313" key="1">
    <source>
        <dbReference type="EMBL" id="CDH45462.1"/>
    </source>
</evidence>
<reference evidence="1 2" key="1">
    <citation type="journal article" date="2014" name="ISME J.">
        <title>Candidatus Competibacter-lineage genomes retrieved from metagenomes reveal functional metabolic diversity.</title>
        <authorList>
            <person name="McIlroy S.J."/>
            <person name="Albertsen M."/>
            <person name="Andresen E.K."/>
            <person name="Saunders A.M."/>
            <person name="Kristiansen R."/>
            <person name="Stokholm-Bjerregaard M."/>
            <person name="Nielsen K.L."/>
            <person name="Nielsen P.H."/>
        </authorList>
    </citation>
    <scope>NUCLEOTIDE SEQUENCE [LARGE SCALE GENOMIC DNA]</scope>
    <source>
        <strain evidence="1 2">Run_B_J11</strain>
    </source>
</reference>
<sequence length="131" mass="15567">MRYVFRRTERPVCESEDAYYDKWWTELRESFDQPCSFRLLSVRERGCPPDSQYHWRGETWSGKATSPGKDVEVGKRHIRGNRRGYRGCDQQVCCRDVHWQLGHAGRRLSFTGRYRQRVAVVDWNPAQQAGR</sequence>
<proteinExistence type="predicted"/>
<gene>
    <name evidence="1" type="ORF">BN874_2430006</name>
</gene>
<keyword evidence="2" id="KW-1185">Reference proteome</keyword>
<comment type="caution">
    <text evidence="1">The sequence shown here is derived from an EMBL/GenBank/DDBJ whole genome shotgun (WGS) entry which is preliminary data.</text>
</comment>
<dbReference type="Proteomes" id="UP000019184">
    <property type="component" value="Unassembled WGS sequence"/>
</dbReference>
<organism evidence="1 2">
    <name type="scientific">Candidatus Contendobacter odensis Run_B_J11</name>
    <dbReference type="NCBI Taxonomy" id="1400861"/>
    <lineage>
        <taxon>Bacteria</taxon>
        <taxon>Pseudomonadati</taxon>
        <taxon>Pseudomonadota</taxon>
        <taxon>Gammaproteobacteria</taxon>
        <taxon>Candidatus Competibacteraceae</taxon>
        <taxon>Candidatus Contendibacter</taxon>
    </lineage>
</organism>
<protein>
    <submittedName>
        <fullName evidence="1">Uncharacterized protein</fullName>
    </submittedName>
</protein>
<name>A0A7U7GC69_9GAMM</name>
<dbReference type="EMBL" id="CBTK010000161">
    <property type="protein sequence ID" value="CDH45462.1"/>
    <property type="molecule type" value="Genomic_DNA"/>
</dbReference>
<evidence type="ECO:0000313" key="2">
    <source>
        <dbReference type="Proteomes" id="UP000019184"/>
    </source>
</evidence>
<dbReference type="AlphaFoldDB" id="A0A7U7GC69"/>
<accession>A0A7U7GC69</accession>